<name>A0AAD8TH94_LOLMU</name>
<evidence type="ECO:0000256" key="4">
    <source>
        <dbReference type="ARBA" id="ARBA00022801"/>
    </source>
</evidence>
<dbReference type="InterPro" id="IPR043502">
    <property type="entry name" value="DNA/RNA_pol_sf"/>
</dbReference>
<reference evidence="7" key="1">
    <citation type="submission" date="2023-07" db="EMBL/GenBank/DDBJ databases">
        <title>A chromosome-level genome assembly of Lolium multiflorum.</title>
        <authorList>
            <person name="Chen Y."/>
            <person name="Copetti D."/>
            <person name="Kolliker R."/>
            <person name="Studer B."/>
        </authorList>
    </citation>
    <scope>NUCLEOTIDE SEQUENCE</scope>
    <source>
        <strain evidence="7">02402/16</strain>
        <tissue evidence="7">Leaf</tissue>
    </source>
</reference>
<dbReference type="Gene3D" id="3.30.420.10">
    <property type="entry name" value="Ribonuclease H-like superfamily/Ribonuclease H"/>
    <property type="match status" value="2"/>
</dbReference>
<evidence type="ECO:0000256" key="1">
    <source>
        <dbReference type="ARBA" id="ARBA00022670"/>
    </source>
</evidence>
<evidence type="ECO:0000313" key="8">
    <source>
        <dbReference type="Proteomes" id="UP001231189"/>
    </source>
</evidence>
<keyword evidence="4" id="KW-0378">Hydrolase</keyword>
<dbReference type="SUPFAM" id="SSF53098">
    <property type="entry name" value="Ribonuclease H-like"/>
    <property type="match status" value="2"/>
</dbReference>
<feature type="non-terminal residue" evidence="7">
    <location>
        <position position="1"/>
    </location>
</feature>
<evidence type="ECO:0000256" key="5">
    <source>
        <dbReference type="SAM" id="MobiDB-lite"/>
    </source>
</evidence>
<feature type="domain" description="Integrase catalytic" evidence="6">
    <location>
        <begin position="164"/>
        <end position="340"/>
    </location>
</feature>
<keyword evidence="8" id="KW-1185">Reference proteome</keyword>
<dbReference type="PANTHER" id="PTHR42648">
    <property type="entry name" value="TRANSPOSASE, PUTATIVE-RELATED"/>
    <property type="match status" value="1"/>
</dbReference>
<feature type="compositionally biased region" description="Basic and acidic residues" evidence="5">
    <location>
        <begin position="460"/>
        <end position="471"/>
    </location>
</feature>
<feature type="compositionally biased region" description="Acidic residues" evidence="5">
    <location>
        <begin position="446"/>
        <end position="459"/>
    </location>
</feature>
<feature type="compositionally biased region" description="Acidic residues" evidence="5">
    <location>
        <begin position="1734"/>
        <end position="1744"/>
    </location>
</feature>
<dbReference type="InterPro" id="IPR039537">
    <property type="entry name" value="Retrotran_Ty1/copia-like"/>
</dbReference>
<dbReference type="InterPro" id="IPR036397">
    <property type="entry name" value="RNaseH_sf"/>
</dbReference>
<dbReference type="InterPro" id="IPR025724">
    <property type="entry name" value="GAG-pre-integrase_dom"/>
</dbReference>
<dbReference type="InterPro" id="IPR013103">
    <property type="entry name" value="RVT_2"/>
</dbReference>
<dbReference type="GO" id="GO:0004190">
    <property type="term" value="F:aspartic-type endopeptidase activity"/>
    <property type="evidence" value="ECO:0007669"/>
    <property type="project" value="UniProtKB-KW"/>
</dbReference>
<dbReference type="PROSITE" id="PS50994">
    <property type="entry name" value="INTEGRASE"/>
    <property type="match status" value="2"/>
</dbReference>
<accession>A0AAD8TH94</accession>
<proteinExistence type="predicted"/>
<dbReference type="InterPro" id="IPR012337">
    <property type="entry name" value="RNaseH-like_sf"/>
</dbReference>
<organism evidence="7 8">
    <name type="scientific">Lolium multiflorum</name>
    <name type="common">Italian ryegrass</name>
    <name type="synonym">Lolium perenne subsp. multiflorum</name>
    <dbReference type="NCBI Taxonomy" id="4521"/>
    <lineage>
        <taxon>Eukaryota</taxon>
        <taxon>Viridiplantae</taxon>
        <taxon>Streptophyta</taxon>
        <taxon>Embryophyta</taxon>
        <taxon>Tracheophyta</taxon>
        <taxon>Spermatophyta</taxon>
        <taxon>Magnoliopsida</taxon>
        <taxon>Liliopsida</taxon>
        <taxon>Poales</taxon>
        <taxon>Poaceae</taxon>
        <taxon>BOP clade</taxon>
        <taxon>Pooideae</taxon>
        <taxon>Poodae</taxon>
        <taxon>Poeae</taxon>
        <taxon>Poeae Chloroplast Group 2 (Poeae type)</taxon>
        <taxon>Loliodinae</taxon>
        <taxon>Loliinae</taxon>
        <taxon>Lolium</taxon>
    </lineage>
</organism>
<feature type="region of interest" description="Disordered" evidence="5">
    <location>
        <begin position="1734"/>
        <end position="1759"/>
    </location>
</feature>
<dbReference type="Pfam" id="PF13976">
    <property type="entry name" value="gag_pre-integrs"/>
    <property type="match status" value="2"/>
</dbReference>
<dbReference type="GO" id="GO:0006508">
    <property type="term" value="P:proteolysis"/>
    <property type="evidence" value="ECO:0007669"/>
    <property type="project" value="UniProtKB-KW"/>
</dbReference>
<evidence type="ECO:0000256" key="3">
    <source>
        <dbReference type="ARBA" id="ARBA00022750"/>
    </source>
</evidence>
<feature type="domain" description="Integrase catalytic" evidence="6">
    <location>
        <begin position="1452"/>
        <end position="1549"/>
    </location>
</feature>
<comment type="caution">
    <text evidence="7">The sequence shown here is derived from an EMBL/GenBank/DDBJ whole genome shotgun (WGS) entry which is preliminary data.</text>
</comment>
<dbReference type="EMBL" id="JAUUTY010000002">
    <property type="protein sequence ID" value="KAK1681838.1"/>
    <property type="molecule type" value="Genomic_DNA"/>
</dbReference>
<dbReference type="PANTHER" id="PTHR42648:SF27">
    <property type="entry name" value="RNA-DIRECTED DNA POLYMERASE"/>
    <property type="match status" value="1"/>
</dbReference>
<feature type="region of interest" description="Disordered" evidence="5">
    <location>
        <begin position="1657"/>
        <end position="1710"/>
    </location>
</feature>
<dbReference type="Pfam" id="PF22936">
    <property type="entry name" value="Pol_BBD"/>
    <property type="match status" value="1"/>
</dbReference>
<dbReference type="InterPro" id="IPR057670">
    <property type="entry name" value="SH3_retrovirus"/>
</dbReference>
<protein>
    <recommendedName>
        <fullName evidence="6">Integrase catalytic domain-containing protein</fullName>
    </recommendedName>
</protein>
<dbReference type="GO" id="GO:0046872">
    <property type="term" value="F:metal ion binding"/>
    <property type="evidence" value="ECO:0007669"/>
    <property type="project" value="UniProtKB-KW"/>
</dbReference>
<evidence type="ECO:0000256" key="2">
    <source>
        <dbReference type="ARBA" id="ARBA00022723"/>
    </source>
</evidence>
<feature type="region of interest" description="Disordered" evidence="5">
    <location>
        <begin position="2151"/>
        <end position="2193"/>
    </location>
</feature>
<keyword evidence="1" id="KW-0645">Protease</keyword>
<dbReference type="Pfam" id="PF07727">
    <property type="entry name" value="RVT_2"/>
    <property type="match status" value="2"/>
</dbReference>
<dbReference type="CDD" id="cd09272">
    <property type="entry name" value="RNase_HI_RT_Ty1"/>
    <property type="match status" value="1"/>
</dbReference>
<keyword evidence="3" id="KW-0064">Aspartyl protease</keyword>
<evidence type="ECO:0000259" key="6">
    <source>
        <dbReference type="PROSITE" id="PS50994"/>
    </source>
</evidence>
<sequence length="2595" mass="294492">ELRNKRSLARDEVTMRVGNGSKVDVIAVGTLPLHLPSGLVLNLNNCYLVPALSMNIISGSCLMQDGYSFKSENNGCSIYMSNVFYGHAPEMNGLFLLNLDSSDTHVHNIDAKRIKLNDNSTYMWHCRLGHIGVKRMKKLHSDGLLESLDFESLDRCEACLMGKMTKTPFSGTMERATDLLEIIHTDVCGPMSVASRGGYRYVLTFTDDLSRYGYIYFMKHKSETFEKFKEFQSEVENQRNKKIKFLRSDRGGEYLSYEFGMHLKKCGILSQLTPPGTPQRNGVSERRNRTLLDMVRSMMSLTDLPLSFWGYALETAAFTLNRAPSKSVETTPYELWFGKKPKLSFLKVWGCDAYVKKLQPDKLEPKAEKCVFIGYPKETIGYTFYHRSEGKIFVAKNGSFLEKEFLTKEVTGRKVELDEVDEPSLIDQSSAVPEEIPVQPAPIGEEANDEDHETSNEEATEPRRSTRERTTPDWYDPCLNVMIVDDNDEDPATYEEAMMSPDSNKWQEAMKSEMGSMYDNKVWTLVDLPDSRKAVENKWIFKRKTDADGNITVYKARLVAKGFRQIQGVDYDETFSPVAKLKSVRILLAIAAFFDYEIWQMDVKTAFLNGDIEEELYMVQPKGFVDPKNADKVCKLQRSIYGLKQASRSWNLRFDRVIKDFGFIRTHGEACIYKKVSGSSVAFLILYVDDILLIGNDIELLSSVKGYLNKSFSMKDLGEAAYILGIKIYRDRSRRLIGLSQSTYLDKILKKFRMDESKKGFLPMLPGKVLSKTQGPATADERERMSKIPYASAVGSIMYAMLCTRPDIAHVVSLTSRYQSDPGMEHWTAVKNILKYLKRTKDMFLCYGGDQELVVTSYTDASWNTDDSKSQSGYVFILNGAAVSWSSSKQCTVAKSSTESEYIAASEASSEAVWMKRFIVELGVVPSALDPLVIYCDNTGAIANAKEPRSHKKLKHIKLRFHSIREYIEDGEVEICKVHTDLNVADPLTKALPRAKHDQHQNAMGVREAVDSQLNNTALHMIQTSVGTQELPRVRNYTTAKEAWDGLAASCIGSESTRRNKYNALRNQAEGFMRLPDEDHQVMYGRLLIVADAFRLSGATHINDSWIKEKYIECMMPFVPIDVKTLVGRECYSSLSSQDVVHEMQALKVLEQNSHDSRNRAIGMAKGNNLALTVNSVEEVHPQEQYRASWSMSYPEDLECHYHDHMAFHAKSFWVDPSKAKEDNIKRNHKSGHMTGGKNLVKELRPNINNITVSFGDNSTSEVMGFGKVVVAHNITLVDVMLVKTLGYNLLSVSALGKMGFAVFIDNDIVVLLWSKTLKVAFVGYREHNLYVVDFSGTTTSSAMCLFGKADVGWLWHRRLAHVNMRTLQSLHKGNHIVGLMENVSFAKDRVCRACVEGKMHDSPHPSKTIISSKRILELLHVDLFGPTKDETQQIFIDFATEVQRQHNLLIMAIRSDNGSEFKNYTLNDFLSDEGIRHQYSAAYTPQQNGVAERKNRTLMDMARSMMAEYKSRYNFWAEAISTACHSSNRLYLRKGLNKTPYEILTGNKPNISYFKVFGCKCFYKIKGVRLSKFAPKALEGIFVGYGAESHTYRIFDIASGIIIESCSVRFEENDGSQVGQVDVCAGDEIPQDAIVRMGVGFFRPIEGHGVASREELCSTTVEPSSSQHQQTPSLEANDAPTQEQEENPPSHEQDQGQDQPRIQDQPFDICTSPNIVQDQAHEDEHSQEIEEAQIEGQDGDPNDQVDQVTPPRPRKTKEEIEARRLARRDRTLEIRGHTHDKVLGDVRAKVSTRRQLANFSNHHAYISVVEPKKVFEALEDSDWVEAMHEELNNFKRNKVWTLVEKPKECRNVIGTKWIFKNKQDEFGNIVRNKARLVAQGFSQVEGIDFGETYAPVARLESIRILLAYASHHNFKLQQMDVKSAFLNGPLHEEVYVKQPPGFEDLNFPNHVYKLDKALYGLKQAPRAWYEHLKELLVDRGFDVGLIDPTLFTKRVNGELFVCQLYVDDIIFGSTNKAFNDEFSKLMTDRFEMSMMGEMKFFLGFEIKQLREGTFINQAKYLQDMLKRFKMTELKGVATPMVTKCHLALDPNGKEVDQKIRRAGLSGPREDRIIRSGRIIRPLGAPDYPAWSFIAYAVLIQSTMSRLVPTYSRTSRGTSRRRPRADRSSDEFVSNAPRKSTSSRHKNKASRENYKTMDPISYSAIRLKNWYEDLPRDEETEGRKYWCMEQEFIYKDIYEPMKKLRPMQAIDVDVLAVNNHFEDAIWVTGRMGLQDLMKIRCDYSPELVKQFFATLAIKKDEDRTMEWMSGSTHCSATLRRFGAILGVPVEEGRRLHGPQRADKNAMFDLYTSAGKVGTTKGLLPIYGQLLRFFRSTIAPSGGNNDAIRGSLVDLMCLSLRCARDENEEHNFSIDIMDYIFHEIHDTMVSRNTIPYAPYIQLLINNIAGGRGEDLSGYPLMTHSIKKAYKLKPVSSAVPPPDSFMGDARSSGFAPARHPDLPAMKKQVNRLSWFQRYILCMNIEIHKENFAASRERAEIKHTQAVILHKLSGEQGPPPQPPAHPDLGASNSVVDVCPKNLVKARFPPRGNPLVEVG</sequence>
<dbReference type="InterPro" id="IPR054722">
    <property type="entry name" value="PolX-like_BBD"/>
</dbReference>
<dbReference type="GO" id="GO:0003676">
    <property type="term" value="F:nucleic acid binding"/>
    <property type="evidence" value="ECO:0007669"/>
    <property type="project" value="InterPro"/>
</dbReference>
<feature type="region of interest" description="Disordered" evidence="5">
    <location>
        <begin position="419"/>
        <end position="471"/>
    </location>
</feature>
<evidence type="ECO:0000313" key="7">
    <source>
        <dbReference type="EMBL" id="KAK1681838.1"/>
    </source>
</evidence>
<dbReference type="InterPro" id="IPR001584">
    <property type="entry name" value="Integrase_cat-core"/>
</dbReference>
<dbReference type="Pfam" id="PF00665">
    <property type="entry name" value="rve"/>
    <property type="match status" value="1"/>
</dbReference>
<dbReference type="GO" id="GO:0015074">
    <property type="term" value="P:DNA integration"/>
    <property type="evidence" value="ECO:0007669"/>
    <property type="project" value="InterPro"/>
</dbReference>
<gene>
    <name evidence="7" type="ORF">QYE76_042686</name>
</gene>
<keyword evidence="2" id="KW-0479">Metal-binding</keyword>
<dbReference type="SUPFAM" id="SSF56672">
    <property type="entry name" value="DNA/RNA polymerases"/>
    <property type="match status" value="2"/>
</dbReference>
<dbReference type="Proteomes" id="UP001231189">
    <property type="component" value="Unassembled WGS sequence"/>
</dbReference>
<feature type="compositionally biased region" description="Polar residues" evidence="5">
    <location>
        <begin position="1658"/>
        <end position="1683"/>
    </location>
</feature>
<dbReference type="Pfam" id="PF25597">
    <property type="entry name" value="SH3_retrovirus"/>
    <property type="match status" value="2"/>
</dbReference>